<dbReference type="GO" id="GO:0006508">
    <property type="term" value="P:proteolysis"/>
    <property type="evidence" value="ECO:0007669"/>
    <property type="project" value="UniProtKB-KW"/>
</dbReference>
<feature type="non-terminal residue" evidence="2">
    <location>
        <position position="225"/>
    </location>
</feature>
<keyword evidence="2" id="KW-0645">Protease</keyword>
<sequence>MIAFATVLILQAITSQGLETHRMVYPRLLQERAADGRLLLHVHEGLTLKLEKASIAATNLHVHQQDGGSPVVETVNGDDFNNILYQDEEELATVTLRESQEGVQVEGLVGPQHRIEPVLNRERSDAGMIAHMIHEIPQDAGLDKALAMPREDINSLVEPRTAGNAFLTAVTVEVFLIVDEPHHRNFKNTSDLITYLCISVNSINLRFQKMTQPKVKLLLVAVEEN</sequence>
<keyword evidence="2" id="KW-0482">Metalloprotease</keyword>
<dbReference type="EMBL" id="BK007242">
    <property type="protein sequence ID" value="DAA34252.1"/>
    <property type="molecule type" value="mRNA"/>
</dbReference>
<accession>F0J8P1</accession>
<keyword evidence="1" id="KW-0732">Signal</keyword>
<organism evidence="2">
    <name type="scientific">Amblyomma variegatum</name>
    <name type="common">Tropical bont tick</name>
    <dbReference type="NCBI Taxonomy" id="34610"/>
    <lineage>
        <taxon>Eukaryota</taxon>
        <taxon>Metazoa</taxon>
        <taxon>Ecdysozoa</taxon>
        <taxon>Arthropoda</taxon>
        <taxon>Chelicerata</taxon>
        <taxon>Arachnida</taxon>
        <taxon>Acari</taxon>
        <taxon>Parasitiformes</taxon>
        <taxon>Ixodida</taxon>
        <taxon>Ixodoidea</taxon>
        <taxon>Ixodidae</taxon>
        <taxon>Amblyomminae</taxon>
        <taxon>Amblyomma</taxon>
    </lineage>
</organism>
<feature type="signal peptide" evidence="1">
    <location>
        <begin position="1"/>
        <end position="17"/>
    </location>
</feature>
<reference evidence="2" key="1">
    <citation type="journal article" date="2011" name="BMC Genomics">
        <title>A further insight into the sialome of the tropical bont tick, Amblyomma variegatum.</title>
        <authorList>
            <person name="Ribeiro J.M."/>
            <person name="Anderson J.M."/>
            <person name="Manoukis N.C."/>
            <person name="Meng Z."/>
            <person name="Francishetti I.M."/>
        </authorList>
    </citation>
    <scope>NUCLEOTIDE SEQUENCE</scope>
    <source>
        <strain evidence="2">Amb_var-468</strain>
        <tissue evidence="2">Salivary gland</tissue>
    </source>
</reference>
<evidence type="ECO:0000256" key="1">
    <source>
        <dbReference type="SAM" id="SignalP"/>
    </source>
</evidence>
<keyword evidence="2" id="KW-0378">Hydrolase</keyword>
<evidence type="ECO:0000313" key="2">
    <source>
        <dbReference type="EMBL" id="DAA34252.1"/>
    </source>
</evidence>
<feature type="chain" id="PRO_5003251578" evidence="1">
    <location>
        <begin position="18"/>
        <end position="225"/>
    </location>
</feature>
<dbReference type="GO" id="GO:0008237">
    <property type="term" value="F:metallopeptidase activity"/>
    <property type="evidence" value="ECO:0007669"/>
    <property type="project" value="UniProtKB-KW"/>
</dbReference>
<name>F0J8P1_AMBVA</name>
<protein>
    <submittedName>
        <fullName evidence="2">Salivary gland metalloprotease</fullName>
    </submittedName>
</protein>
<dbReference type="AlphaFoldDB" id="F0J8P1"/>
<proteinExistence type="evidence at transcript level"/>